<dbReference type="InterPro" id="IPR050977">
    <property type="entry name" value="Fungal_Meroterpenoid_Isomerase"/>
</dbReference>
<dbReference type="AlphaFoldDB" id="A0A6A4I3K8"/>
<dbReference type="PANTHER" id="PTHR39598">
    <property type="entry name" value="AUSTINOL SYNTHESIS PROTEIN F-RELATED"/>
    <property type="match status" value="1"/>
</dbReference>
<proteinExistence type="predicted"/>
<evidence type="ECO:0008006" key="3">
    <source>
        <dbReference type="Google" id="ProtNLM"/>
    </source>
</evidence>
<dbReference type="EMBL" id="ML769410">
    <property type="protein sequence ID" value="KAE9405339.1"/>
    <property type="molecule type" value="Genomic_DNA"/>
</dbReference>
<evidence type="ECO:0000313" key="1">
    <source>
        <dbReference type="EMBL" id="KAE9405339.1"/>
    </source>
</evidence>
<dbReference type="Proteomes" id="UP000799118">
    <property type="component" value="Unassembled WGS sequence"/>
</dbReference>
<protein>
    <recommendedName>
        <fullName evidence="3">SnoaL-like domain-containing protein</fullName>
    </recommendedName>
</protein>
<dbReference type="OrthoDB" id="3758478at2759"/>
<dbReference type="PANTHER" id="PTHR39598:SF1">
    <property type="entry name" value="AUSTINOID BIOSYNTHESIS CLUSTERS PROTEIN F-RELATED"/>
    <property type="match status" value="1"/>
</dbReference>
<keyword evidence="2" id="KW-1185">Reference proteome</keyword>
<dbReference type="InterPro" id="IPR032710">
    <property type="entry name" value="NTF2-like_dom_sf"/>
</dbReference>
<name>A0A6A4I3K8_9AGAR</name>
<accession>A0A6A4I3K8</accession>
<evidence type="ECO:0000313" key="2">
    <source>
        <dbReference type="Proteomes" id="UP000799118"/>
    </source>
</evidence>
<dbReference type="SUPFAM" id="SSF54427">
    <property type="entry name" value="NTF2-like"/>
    <property type="match status" value="1"/>
</dbReference>
<gene>
    <name evidence="1" type="ORF">BT96DRAFT_852953</name>
</gene>
<dbReference type="Gene3D" id="3.10.450.50">
    <property type="match status" value="1"/>
</dbReference>
<sequence length="165" mass="18147">MSTPSLTYVPPSSSDRSPNLQTALAFIEACNNWYSNPDGTVAVEQTLDLFDESLQHLVLPKSLQRPALNKNDYTVYFTGMLHLLKGFKATVHEVIESTAGNSVVIHASSVGLGVSGAPYANEYMLVFHMIPSNDPGVLPKILSVKEFVDSKLSVDFFQEERRRAA</sequence>
<feature type="non-terminal residue" evidence="1">
    <location>
        <position position="165"/>
    </location>
</feature>
<reference evidence="1" key="1">
    <citation type="journal article" date="2019" name="Environ. Microbiol.">
        <title>Fungal ecological strategies reflected in gene transcription - a case study of two litter decomposers.</title>
        <authorList>
            <person name="Barbi F."/>
            <person name="Kohler A."/>
            <person name="Barry K."/>
            <person name="Baskaran P."/>
            <person name="Daum C."/>
            <person name="Fauchery L."/>
            <person name="Ihrmark K."/>
            <person name="Kuo A."/>
            <person name="LaButti K."/>
            <person name="Lipzen A."/>
            <person name="Morin E."/>
            <person name="Grigoriev I.V."/>
            <person name="Henrissat B."/>
            <person name="Lindahl B."/>
            <person name="Martin F."/>
        </authorList>
    </citation>
    <scope>NUCLEOTIDE SEQUENCE</scope>
    <source>
        <strain evidence="1">JB14</strain>
    </source>
</reference>
<organism evidence="1 2">
    <name type="scientific">Gymnopus androsaceus JB14</name>
    <dbReference type="NCBI Taxonomy" id="1447944"/>
    <lineage>
        <taxon>Eukaryota</taxon>
        <taxon>Fungi</taxon>
        <taxon>Dikarya</taxon>
        <taxon>Basidiomycota</taxon>
        <taxon>Agaricomycotina</taxon>
        <taxon>Agaricomycetes</taxon>
        <taxon>Agaricomycetidae</taxon>
        <taxon>Agaricales</taxon>
        <taxon>Marasmiineae</taxon>
        <taxon>Omphalotaceae</taxon>
        <taxon>Gymnopus</taxon>
    </lineage>
</organism>